<dbReference type="EMBL" id="KI392798">
    <property type="protein sequence ID" value="ERN10808.1"/>
    <property type="molecule type" value="Genomic_DNA"/>
</dbReference>
<name>W1PRZ8_AMBTC</name>
<evidence type="ECO:0000313" key="4">
    <source>
        <dbReference type="Proteomes" id="UP000017836"/>
    </source>
</evidence>
<dbReference type="AlphaFoldDB" id="W1PRZ8"/>
<dbReference type="HOGENOM" id="CLU_2240211_0_0_1"/>
<dbReference type="Pfam" id="PF03881">
    <property type="entry name" value="Fructosamin_kin"/>
    <property type="match status" value="1"/>
</dbReference>
<dbReference type="PANTHER" id="PTHR12149">
    <property type="entry name" value="FRUCTOSAMINE 3 KINASE-RELATED PROTEIN"/>
    <property type="match status" value="1"/>
</dbReference>
<evidence type="ECO:0000256" key="2">
    <source>
        <dbReference type="ARBA" id="ARBA00048655"/>
    </source>
</evidence>
<evidence type="ECO:0000256" key="1">
    <source>
        <dbReference type="ARBA" id="ARBA00011961"/>
    </source>
</evidence>
<comment type="catalytic activity">
    <reaction evidence="2">
        <text>N(6)-D-ribulosyl-L-lysyl-[protein] + ATP = N(6)-(3-O-phospho-D-ribulosyl)-L-lysyl-[protein] + ADP + H(+)</text>
        <dbReference type="Rhea" id="RHEA:48432"/>
        <dbReference type="Rhea" id="RHEA-COMP:12103"/>
        <dbReference type="Rhea" id="RHEA-COMP:12104"/>
        <dbReference type="ChEBI" id="CHEBI:15378"/>
        <dbReference type="ChEBI" id="CHEBI:30616"/>
        <dbReference type="ChEBI" id="CHEBI:90418"/>
        <dbReference type="ChEBI" id="CHEBI:90420"/>
        <dbReference type="ChEBI" id="CHEBI:456216"/>
        <dbReference type="EC" id="2.7.1.172"/>
    </reaction>
    <physiologicalReaction direction="left-to-right" evidence="2">
        <dbReference type="Rhea" id="RHEA:48433"/>
    </physiologicalReaction>
</comment>
<protein>
    <recommendedName>
        <fullName evidence="1">protein-ribulosamine 3-kinase</fullName>
        <ecNumber evidence="1">2.7.1.172</ecNumber>
    </recommendedName>
</protein>
<dbReference type="eggNOG" id="KOG3021">
    <property type="taxonomic scope" value="Eukaryota"/>
</dbReference>
<accession>W1PRZ8</accession>
<evidence type="ECO:0000313" key="3">
    <source>
        <dbReference type="EMBL" id="ERN10808.1"/>
    </source>
</evidence>
<dbReference type="Gramene" id="ERN10808">
    <property type="protein sequence ID" value="ERN10808"/>
    <property type="gene ID" value="AMTR_s00027p00230930"/>
</dbReference>
<reference evidence="4" key="1">
    <citation type="journal article" date="2013" name="Science">
        <title>The Amborella genome and the evolution of flowering plants.</title>
        <authorList>
            <consortium name="Amborella Genome Project"/>
        </authorList>
    </citation>
    <scope>NUCLEOTIDE SEQUENCE [LARGE SCALE GENOMIC DNA]</scope>
</reference>
<dbReference type="Gene3D" id="3.90.1200.10">
    <property type="match status" value="1"/>
</dbReference>
<dbReference type="SUPFAM" id="SSF56112">
    <property type="entry name" value="Protein kinase-like (PK-like)"/>
    <property type="match status" value="1"/>
</dbReference>
<proteinExistence type="predicted"/>
<dbReference type="InterPro" id="IPR016477">
    <property type="entry name" value="Fructo-/Ketosamine-3-kinase"/>
</dbReference>
<dbReference type="InterPro" id="IPR011009">
    <property type="entry name" value="Kinase-like_dom_sf"/>
</dbReference>
<dbReference type="EC" id="2.7.1.172" evidence="1"/>
<keyword evidence="4" id="KW-1185">Reference proteome</keyword>
<dbReference type="Proteomes" id="UP000017836">
    <property type="component" value="Unassembled WGS sequence"/>
</dbReference>
<organism evidence="3 4">
    <name type="scientific">Amborella trichopoda</name>
    <dbReference type="NCBI Taxonomy" id="13333"/>
    <lineage>
        <taxon>Eukaryota</taxon>
        <taxon>Viridiplantae</taxon>
        <taxon>Streptophyta</taxon>
        <taxon>Embryophyta</taxon>
        <taxon>Tracheophyta</taxon>
        <taxon>Spermatophyta</taxon>
        <taxon>Magnoliopsida</taxon>
        <taxon>Amborellales</taxon>
        <taxon>Amborellaceae</taxon>
        <taxon>Amborella</taxon>
    </lineage>
</organism>
<sequence>MNRSIGPSMFEGWIIGLDALYATNSIRVPQPFKINTWFTDWISFFSEHRLGYQLKFARDQYGDASIYEKGQRLPKCMPLLFEGNDIEPCLLHGDLWNGNIIMGNL</sequence>
<dbReference type="GO" id="GO:0102193">
    <property type="term" value="F:protein-ribulosamine 3-kinase activity"/>
    <property type="evidence" value="ECO:0007669"/>
    <property type="project" value="UniProtKB-EC"/>
</dbReference>
<dbReference type="PANTHER" id="PTHR12149:SF8">
    <property type="entry name" value="PROTEIN-RIBULOSAMINE 3-KINASE"/>
    <property type="match status" value="1"/>
</dbReference>
<gene>
    <name evidence="3" type="ORF">AMTR_s00027p00230930</name>
</gene>